<comment type="caution">
    <text evidence="5">The sequence shown here is derived from an EMBL/GenBank/DDBJ whole genome shotgun (WGS) entry which is preliminary data.</text>
</comment>
<feature type="region of interest" description="Disordered" evidence="3">
    <location>
        <begin position="1"/>
        <end position="49"/>
    </location>
</feature>
<reference evidence="5 6" key="1">
    <citation type="submission" date="2018-07" db="EMBL/GenBank/DDBJ databases">
        <title>Genomic Encyclopedia of Type Strains, Phase III (KMG-III): the genomes of soil and plant-associated and newly described type strains.</title>
        <authorList>
            <person name="Whitman W."/>
        </authorList>
    </citation>
    <scope>NUCLEOTIDE SEQUENCE [LARGE SCALE GENOMIC DNA]</scope>
    <source>
        <strain evidence="5 6">CECT 8575</strain>
    </source>
</reference>
<dbReference type="RefSeq" id="WP_246195345.1">
    <property type="nucleotide sequence ID" value="NZ_QPJC01000002.1"/>
</dbReference>
<evidence type="ECO:0000313" key="5">
    <source>
        <dbReference type="EMBL" id="RCW46043.1"/>
    </source>
</evidence>
<dbReference type="InterPro" id="IPR003658">
    <property type="entry name" value="Anti-sigma_ant"/>
</dbReference>
<gene>
    <name evidence="5" type="ORF">DFQ14_102345</name>
</gene>
<dbReference type="PANTHER" id="PTHR33495:SF13">
    <property type="entry name" value="ANTI-SIGMA-F FACTOR ANTAGONIST RSFB"/>
    <property type="match status" value="1"/>
</dbReference>
<evidence type="ECO:0000256" key="1">
    <source>
        <dbReference type="ARBA" id="ARBA00009013"/>
    </source>
</evidence>
<keyword evidence="6" id="KW-1185">Reference proteome</keyword>
<sequence>MILSHSAANSPTQGGDAATTPPQPAPPVSHAFVPPRRAPDHDISRDQQRIDPTLRLAVERPVPGVSVVHMHGEIDLSSVPRLTELIRQRLTAAVLNALVLDLTEVSFVSSHGIELLLHTQHRAEQRGIELSVIAESTCVCRMLELTGLVGRFTCYSSVTEAVAAARA</sequence>
<dbReference type="Gene3D" id="3.30.750.24">
    <property type="entry name" value="STAS domain"/>
    <property type="match status" value="1"/>
</dbReference>
<dbReference type="PROSITE" id="PS50801">
    <property type="entry name" value="STAS"/>
    <property type="match status" value="1"/>
</dbReference>
<dbReference type="InterPro" id="IPR002645">
    <property type="entry name" value="STAS_dom"/>
</dbReference>
<dbReference type="CDD" id="cd07043">
    <property type="entry name" value="STAS_anti-anti-sigma_factors"/>
    <property type="match status" value="1"/>
</dbReference>
<dbReference type="AlphaFoldDB" id="A0A368VW29"/>
<dbReference type="NCBIfam" id="TIGR00377">
    <property type="entry name" value="ant_ant_sig"/>
    <property type="match status" value="1"/>
</dbReference>
<organism evidence="5 6">
    <name type="scientific">Halopolyspora algeriensis</name>
    <dbReference type="NCBI Taxonomy" id="1500506"/>
    <lineage>
        <taxon>Bacteria</taxon>
        <taxon>Bacillati</taxon>
        <taxon>Actinomycetota</taxon>
        <taxon>Actinomycetes</taxon>
        <taxon>Actinomycetes incertae sedis</taxon>
        <taxon>Halopolyspora</taxon>
    </lineage>
</organism>
<name>A0A368VW29_9ACTN</name>
<dbReference type="PANTHER" id="PTHR33495">
    <property type="entry name" value="ANTI-SIGMA FACTOR ANTAGONIST TM_1081-RELATED-RELATED"/>
    <property type="match status" value="1"/>
</dbReference>
<comment type="similarity">
    <text evidence="1 2">Belongs to the anti-sigma-factor antagonist family.</text>
</comment>
<dbReference type="GO" id="GO:0043856">
    <property type="term" value="F:anti-sigma factor antagonist activity"/>
    <property type="evidence" value="ECO:0007669"/>
    <property type="project" value="InterPro"/>
</dbReference>
<accession>A0A368VW29</accession>
<evidence type="ECO:0000313" key="6">
    <source>
        <dbReference type="Proteomes" id="UP000253495"/>
    </source>
</evidence>
<feature type="compositionally biased region" description="Polar residues" evidence="3">
    <location>
        <begin position="1"/>
        <end position="13"/>
    </location>
</feature>
<feature type="compositionally biased region" description="Basic and acidic residues" evidence="3">
    <location>
        <begin position="37"/>
        <end position="49"/>
    </location>
</feature>
<feature type="domain" description="STAS" evidence="4">
    <location>
        <begin position="63"/>
        <end position="165"/>
    </location>
</feature>
<evidence type="ECO:0000256" key="3">
    <source>
        <dbReference type="SAM" id="MobiDB-lite"/>
    </source>
</evidence>
<evidence type="ECO:0000259" key="4">
    <source>
        <dbReference type="PROSITE" id="PS50801"/>
    </source>
</evidence>
<protein>
    <recommendedName>
        <fullName evidence="2">Anti-sigma factor antagonist</fullName>
    </recommendedName>
</protein>
<dbReference type="Proteomes" id="UP000253495">
    <property type="component" value="Unassembled WGS sequence"/>
</dbReference>
<dbReference type="Pfam" id="PF01740">
    <property type="entry name" value="STAS"/>
    <property type="match status" value="1"/>
</dbReference>
<dbReference type="SUPFAM" id="SSF52091">
    <property type="entry name" value="SpoIIaa-like"/>
    <property type="match status" value="1"/>
</dbReference>
<dbReference type="EMBL" id="QPJC01000002">
    <property type="protein sequence ID" value="RCW46043.1"/>
    <property type="molecule type" value="Genomic_DNA"/>
</dbReference>
<proteinExistence type="inferred from homology"/>
<dbReference type="InterPro" id="IPR036513">
    <property type="entry name" value="STAS_dom_sf"/>
</dbReference>
<evidence type="ECO:0000256" key="2">
    <source>
        <dbReference type="RuleBase" id="RU003749"/>
    </source>
</evidence>